<dbReference type="RefSeq" id="WP_250261895.1">
    <property type="nucleotide sequence ID" value="NZ_CP097770.1"/>
</dbReference>
<protein>
    <submittedName>
        <fullName evidence="1">Uncharacterized protein</fullName>
    </submittedName>
</protein>
<evidence type="ECO:0000313" key="2">
    <source>
        <dbReference type="Proteomes" id="UP001055784"/>
    </source>
</evidence>
<dbReference type="AlphaFoldDB" id="A0AAE9IF41"/>
<evidence type="ECO:0000313" key="1">
    <source>
        <dbReference type="EMBL" id="URJ52737.1"/>
    </source>
</evidence>
<reference evidence="1" key="1">
    <citation type="submission" date="2022-11" db="EMBL/GenBank/DDBJ databases">
        <authorList>
            <person name="Vasilchenko N.G."/>
            <person name="Prazdnova E.V."/>
            <person name="Gorovtsov A.V."/>
            <person name="Chistyakov V.A."/>
            <person name="Pak M.L."/>
        </authorList>
    </citation>
    <scope>NUCLEOTIDE SEQUENCE</scope>
    <source>
        <strain evidence="1">R 4.5</strain>
    </source>
</reference>
<gene>
    <name evidence="1" type="ORF">MF626_002279</name>
</gene>
<accession>A0AAE9IF41</accession>
<name>A0AAE9IF41_PAEPO</name>
<proteinExistence type="predicted"/>
<sequence>MNIRMYHDLEAPLEEEIWTLGEEAAHTLPLDSNLAEEKAQRAWDLIPEPKHTWGITGVTLHQYVQILNYNGHTQRSVELLNEEILDLEGAGYRIIHAEPYIQMAETLLHQSNPVLAHEYLQKAYLIGSARAFRDQPKLYQEMAKSKSLDEQDILLQFAALDVNAKLLSDLEDNQQPM</sequence>
<organism evidence="1 2">
    <name type="scientific">Paenibacillus polymyxa</name>
    <name type="common">Bacillus polymyxa</name>
    <dbReference type="NCBI Taxonomy" id="1406"/>
    <lineage>
        <taxon>Bacteria</taxon>
        <taxon>Bacillati</taxon>
        <taxon>Bacillota</taxon>
        <taxon>Bacilli</taxon>
        <taxon>Bacillales</taxon>
        <taxon>Paenibacillaceae</taxon>
        <taxon>Paenibacillus</taxon>
    </lineage>
</organism>
<dbReference type="Proteomes" id="UP001055784">
    <property type="component" value="Chromosome"/>
</dbReference>
<dbReference type="EMBL" id="CP097770">
    <property type="protein sequence ID" value="URJ52737.1"/>
    <property type="molecule type" value="Genomic_DNA"/>
</dbReference>